<accession>A0A2I2L0X9</accession>
<keyword evidence="2" id="KW-1185">Reference proteome</keyword>
<dbReference type="RefSeq" id="WP_101835617.1">
    <property type="nucleotide sequence ID" value="NZ_FZMO01000542.1"/>
</dbReference>
<reference evidence="1 2" key="1">
    <citation type="submission" date="2017-06" db="EMBL/GenBank/DDBJ databases">
        <authorList>
            <person name="Kim H.J."/>
            <person name="Triplett B.A."/>
        </authorList>
    </citation>
    <scope>NUCLEOTIDE SEQUENCE [LARGE SCALE GENOMIC DNA]</scope>
    <source>
        <strain evidence="1">FRACA_ARgP5</strain>
    </source>
</reference>
<dbReference type="EMBL" id="FZMO01000542">
    <property type="protein sequence ID" value="SNQ51583.1"/>
    <property type="molecule type" value="Genomic_DNA"/>
</dbReference>
<protein>
    <submittedName>
        <fullName evidence="1">Uncharacterized protein</fullName>
    </submittedName>
</protein>
<dbReference type="Proteomes" id="UP000234331">
    <property type="component" value="Unassembled WGS sequence"/>
</dbReference>
<evidence type="ECO:0000313" key="2">
    <source>
        <dbReference type="Proteomes" id="UP000234331"/>
    </source>
</evidence>
<sequence>MRTTGTSLNRAVTIADATVYRARAVDTSGVVAAEAGRGPGVLMPAAYAARHPWERAYAHAECLLAADVDAVVHVRARWLQLTSLAGLPSPPPVLHHAAGPRPVRHGLGDARRAPGIPPDATTPTGTDDPLVAFGQPGDGETWGDDAGTRPAGRRVKFLAREVERDVVVADLLAARPQPLPGPAAGWSRGWLPHPSAARPSPWEPVRTPGSGHGRGDAASHTVTLHAPPGRSVREIAAGEERTRVAWDTWSGRGELRLSAGVERGAPGLIRLRVELVNTSGWQPRMDAVEWTAAATQPAARQRALRHALVGAHVVLSGDPGEARFLSLAAPPDWASALARTCVNDGLWPALIGGHRTGGTVLIAPIRLPDDPDPRPRSVDPAT</sequence>
<dbReference type="OrthoDB" id="3217974at2"/>
<proteinExistence type="predicted"/>
<name>A0A2I2L0X9_9ACTN</name>
<evidence type="ECO:0000313" key="1">
    <source>
        <dbReference type="EMBL" id="SNQ51583.1"/>
    </source>
</evidence>
<dbReference type="AlphaFoldDB" id="A0A2I2L0X9"/>
<gene>
    <name evidence="1" type="ORF">FRACA_750018</name>
</gene>
<organism evidence="1 2">
    <name type="scientific">Frankia canadensis</name>
    <dbReference type="NCBI Taxonomy" id="1836972"/>
    <lineage>
        <taxon>Bacteria</taxon>
        <taxon>Bacillati</taxon>
        <taxon>Actinomycetota</taxon>
        <taxon>Actinomycetes</taxon>
        <taxon>Frankiales</taxon>
        <taxon>Frankiaceae</taxon>
        <taxon>Frankia</taxon>
    </lineage>
</organism>